<accession>A0A1E3QHY3</accession>
<comment type="similarity">
    <text evidence="1">Belongs to the PHF5 family.</text>
</comment>
<dbReference type="GO" id="GO:0005684">
    <property type="term" value="C:U2-type spliceosomal complex"/>
    <property type="evidence" value="ECO:0007669"/>
    <property type="project" value="EnsemblFungi"/>
</dbReference>
<dbReference type="EMBL" id="KV454441">
    <property type="protein sequence ID" value="ODQ77323.1"/>
    <property type="molecule type" value="Genomic_DNA"/>
</dbReference>
<keyword evidence="3" id="KW-1185">Reference proteome</keyword>
<dbReference type="GO" id="GO:0000245">
    <property type="term" value="P:spliceosomal complex assembly"/>
    <property type="evidence" value="ECO:0007669"/>
    <property type="project" value="EnsemblFungi"/>
</dbReference>
<dbReference type="OrthoDB" id="10248186at2759"/>
<reference evidence="3" key="1">
    <citation type="submission" date="2016-05" db="EMBL/GenBank/DDBJ databases">
        <title>Comparative genomics of biotechnologically important yeasts.</title>
        <authorList>
            <consortium name="DOE Joint Genome Institute"/>
            <person name="Riley R."/>
            <person name="Haridas S."/>
            <person name="Wolfe K.H."/>
            <person name="Lopes M.R."/>
            <person name="Hittinger C.T."/>
            <person name="Goker M."/>
            <person name="Salamov A."/>
            <person name="Wisecaver J."/>
            <person name="Long T.M."/>
            <person name="Aerts A.L."/>
            <person name="Barry K."/>
            <person name="Choi C."/>
            <person name="Clum A."/>
            <person name="Coughlan A.Y."/>
            <person name="Deshpande S."/>
            <person name="Douglass A.P."/>
            <person name="Hanson S.J."/>
            <person name="Klenk H.-P."/>
            <person name="Labutti K."/>
            <person name="Lapidus A."/>
            <person name="Lindquist E."/>
            <person name="Lipzen A."/>
            <person name="Meier-Kolthoff J.P."/>
            <person name="Ohm R.A."/>
            <person name="Otillar R.P."/>
            <person name="Pangilinan J."/>
            <person name="Peng Y."/>
            <person name="Rokas A."/>
            <person name="Rosa C.A."/>
            <person name="Scheuner C."/>
            <person name="Sibirny A.A."/>
            <person name="Slot J.C."/>
            <person name="Stielow J.B."/>
            <person name="Sun H."/>
            <person name="Kurtzman C.P."/>
            <person name="Blackwell M."/>
            <person name="Grigoriev I.V."/>
            <person name="Jeffries T.W."/>
        </authorList>
    </citation>
    <scope>NUCLEOTIDE SEQUENCE [LARGE SCALE GENOMIC DNA]</scope>
    <source>
        <strain evidence="3">NRRL Y-12698</strain>
    </source>
</reference>
<dbReference type="AlphaFoldDB" id="A0A1E3QHY3"/>
<dbReference type="GO" id="GO:0005686">
    <property type="term" value="C:U2 snRNP"/>
    <property type="evidence" value="ECO:0007669"/>
    <property type="project" value="EnsemblFungi"/>
</dbReference>
<protein>
    <recommendedName>
        <fullName evidence="4">Pre-mRNA-splicing factor ini1</fullName>
    </recommendedName>
</protein>
<dbReference type="Proteomes" id="UP000094336">
    <property type="component" value="Unassembled WGS sequence"/>
</dbReference>
<evidence type="ECO:0008006" key="4">
    <source>
        <dbReference type="Google" id="ProtNLM"/>
    </source>
</evidence>
<proteinExistence type="inferred from homology"/>
<sequence length="110" mass="12476">MSRHQFDLLMCLKQPGTTVAKLCEKCDGKCPTCDSYNRPTRETRICDECSFGKLNGKCILCGGHGVSDAFYCFECCRLEKDRDGCPKIINLGSSRSDMFYEKKKQKRLEG</sequence>
<dbReference type="RefSeq" id="XP_018982651.1">
    <property type="nucleotide sequence ID" value="XM_019129991.1"/>
</dbReference>
<dbReference type="PANTHER" id="PTHR13120">
    <property type="entry name" value="PHD FINGER-LIKE DOMAIN-CONTAINING PROTEIN 5A"/>
    <property type="match status" value="1"/>
</dbReference>
<evidence type="ECO:0000313" key="2">
    <source>
        <dbReference type="EMBL" id="ODQ77323.1"/>
    </source>
</evidence>
<evidence type="ECO:0000313" key="3">
    <source>
        <dbReference type="Proteomes" id="UP000094336"/>
    </source>
</evidence>
<gene>
    <name evidence="2" type="ORF">BABINDRAFT_163583</name>
</gene>
<name>A0A1E3QHY3_9ASCO</name>
<dbReference type="InterPro" id="IPR005345">
    <property type="entry name" value="PHF5"/>
</dbReference>
<organism evidence="2 3">
    <name type="scientific">Babjeviella inositovora NRRL Y-12698</name>
    <dbReference type="NCBI Taxonomy" id="984486"/>
    <lineage>
        <taxon>Eukaryota</taxon>
        <taxon>Fungi</taxon>
        <taxon>Dikarya</taxon>
        <taxon>Ascomycota</taxon>
        <taxon>Saccharomycotina</taxon>
        <taxon>Pichiomycetes</taxon>
        <taxon>Serinales incertae sedis</taxon>
        <taxon>Babjeviella</taxon>
    </lineage>
</organism>
<dbReference type="Pfam" id="PF03660">
    <property type="entry name" value="PHF5"/>
    <property type="match status" value="1"/>
</dbReference>
<dbReference type="GO" id="GO:0009410">
    <property type="term" value="P:response to xenobiotic stimulus"/>
    <property type="evidence" value="ECO:0007669"/>
    <property type="project" value="EnsemblFungi"/>
</dbReference>
<dbReference type="PIRSF" id="PIRSF016468">
    <property type="entry name" value="PHF5"/>
    <property type="match status" value="1"/>
</dbReference>
<dbReference type="GeneID" id="30147844"/>
<dbReference type="STRING" id="984486.A0A1E3QHY3"/>
<evidence type="ECO:0000256" key="1">
    <source>
        <dbReference type="ARBA" id="ARBA00008626"/>
    </source>
</evidence>